<keyword evidence="3" id="KW-1185">Reference proteome</keyword>
<name>A0ABY0H9I0_9PEZI</name>
<evidence type="ECO:0000313" key="2">
    <source>
        <dbReference type="EMBL" id="RYO85137.1"/>
    </source>
</evidence>
<dbReference type="InterPro" id="IPR056125">
    <property type="entry name" value="DUF7708"/>
</dbReference>
<reference evidence="2 3" key="1">
    <citation type="submission" date="2018-06" db="EMBL/GenBank/DDBJ databases">
        <title>Complete Genomes of Monosporascus.</title>
        <authorList>
            <person name="Robinson A.J."/>
            <person name="Natvig D.O."/>
        </authorList>
    </citation>
    <scope>NUCLEOTIDE SEQUENCE [LARGE SCALE GENOMIC DNA]</scope>
    <source>
        <strain evidence="2 3">CBS 609.92</strain>
    </source>
</reference>
<dbReference type="Proteomes" id="UP000294003">
    <property type="component" value="Unassembled WGS sequence"/>
</dbReference>
<organism evidence="2 3">
    <name type="scientific">Monosporascus cannonballus</name>
    <dbReference type="NCBI Taxonomy" id="155416"/>
    <lineage>
        <taxon>Eukaryota</taxon>
        <taxon>Fungi</taxon>
        <taxon>Dikarya</taxon>
        <taxon>Ascomycota</taxon>
        <taxon>Pezizomycotina</taxon>
        <taxon>Sordariomycetes</taxon>
        <taxon>Xylariomycetidae</taxon>
        <taxon>Xylariales</taxon>
        <taxon>Xylariales incertae sedis</taxon>
        <taxon>Monosporascus</taxon>
    </lineage>
</organism>
<protein>
    <recommendedName>
        <fullName evidence="1">DUF7708 domain-containing protein</fullName>
    </recommendedName>
</protein>
<comment type="caution">
    <text evidence="2">The sequence shown here is derived from an EMBL/GenBank/DDBJ whole genome shotgun (WGS) entry which is preliminary data.</text>
</comment>
<accession>A0ABY0H9I0</accession>
<dbReference type="EMBL" id="QJNS01000143">
    <property type="protein sequence ID" value="RYO85137.1"/>
    <property type="molecule type" value="Genomic_DNA"/>
</dbReference>
<gene>
    <name evidence="2" type="ORF">DL762_005317</name>
</gene>
<evidence type="ECO:0000313" key="3">
    <source>
        <dbReference type="Proteomes" id="UP000294003"/>
    </source>
</evidence>
<sequence>MEVVSSLAIASSSATARPVVDEALQHALHEFRSILTDEERRELHKTTAVPNADSVLIFTAQLENENRKGRSVASRLPTVLLSVQKFCSVVDTFVASHPEIAALVWDSVKLAMQIIVNYTSYYEAVSDLFMKLGKLCPVFAEYHALYPSSKRLQQSLISFHHVHCSLLRSRGGSHEAAVYEKAKISKSKSGPNLREGQSQVIRALWNSFEQEFKPDMDAIQRDSDDFQTAIALGKSQADSQDQQLQT</sequence>
<dbReference type="Pfam" id="PF24809">
    <property type="entry name" value="DUF7708"/>
    <property type="match status" value="1"/>
</dbReference>
<feature type="domain" description="DUF7708" evidence="1">
    <location>
        <begin position="82"/>
        <end position="154"/>
    </location>
</feature>
<proteinExistence type="predicted"/>
<evidence type="ECO:0000259" key="1">
    <source>
        <dbReference type="Pfam" id="PF24809"/>
    </source>
</evidence>